<evidence type="ECO:0000313" key="2">
    <source>
        <dbReference type="EMBL" id="CAE7239454.1"/>
    </source>
</evidence>
<protein>
    <submittedName>
        <fullName evidence="2">Uncharacterized protein</fullName>
    </submittedName>
</protein>
<gene>
    <name evidence="2" type="ORF">SNAT2548_LOCUS10627</name>
</gene>
<accession>A0A812LCH6</accession>
<reference evidence="2" key="1">
    <citation type="submission" date="2021-02" db="EMBL/GenBank/DDBJ databases">
        <authorList>
            <person name="Dougan E. K."/>
            <person name="Rhodes N."/>
            <person name="Thang M."/>
            <person name="Chan C."/>
        </authorList>
    </citation>
    <scope>NUCLEOTIDE SEQUENCE</scope>
</reference>
<feature type="compositionally biased region" description="Polar residues" evidence="1">
    <location>
        <begin position="21"/>
        <end position="40"/>
    </location>
</feature>
<sequence>MGATVCGRLCGLLRPDPEAQQLRQAPTTQMKRLEASQPSPSRAGEKCPHCDGWGYAHPQEADGILVDLEEHGRCAECADCEACSGTGLVLARQSMGRRRTATAKGLPGVEALRALQ</sequence>
<keyword evidence="3" id="KW-1185">Reference proteome</keyword>
<evidence type="ECO:0000256" key="1">
    <source>
        <dbReference type="SAM" id="MobiDB-lite"/>
    </source>
</evidence>
<dbReference type="Proteomes" id="UP000604046">
    <property type="component" value="Unassembled WGS sequence"/>
</dbReference>
<evidence type="ECO:0000313" key="3">
    <source>
        <dbReference type="Proteomes" id="UP000604046"/>
    </source>
</evidence>
<comment type="caution">
    <text evidence="2">The sequence shown here is derived from an EMBL/GenBank/DDBJ whole genome shotgun (WGS) entry which is preliminary data.</text>
</comment>
<name>A0A812LCH6_9DINO</name>
<dbReference type="AlphaFoldDB" id="A0A812LCH6"/>
<feature type="region of interest" description="Disordered" evidence="1">
    <location>
        <begin position="17"/>
        <end position="45"/>
    </location>
</feature>
<organism evidence="2 3">
    <name type="scientific">Symbiodinium natans</name>
    <dbReference type="NCBI Taxonomy" id="878477"/>
    <lineage>
        <taxon>Eukaryota</taxon>
        <taxon>Sar</taxon>
        <taxon>Alveolata</taxon>
        <taxon>Dinophyceae</taxon>
        <taxon>Suessiales</taxon>
        <taxon>Symbiodiniaceae</taxon>
        <taxon>Symbiodinium</taxon>
    </lineage>
</organism>
<dbReference type="EMBL" id="CAJNDS010000888">
    <property type="protein sequence ID" value="CAE7239454.1"/>
    <property type="molecule type" value="Genomic_DNA"/>
</dbReference>
<proteinExistence type="predicted"/>